<proteinExistence type="inferred from homology"/>
<evidence type="ECO:0000256" key="3">
    <source>
        <dbReference type="SAM" id="Phobius"/>
    </source>
</evidence>
<feature type="transmembrane region" description="Helical" evidence="3">
    <location>
        <begin position="6"/>
        <end position="24"/>
    </location>
</feature>
<keyword evidence="3" id="KW-0812">Transmembrane</keyword>
<dbReference type="CDD" id="cd05327">
    <property type="entry name" value="retinol-DH_like_SDR_c_like"/>
    <property type="match status" value="1"/>
</dbReference>
<keyword evidence="1" id="KW-0560">Oxidoreductase</keyword>
<keyword evidence="3" id="KW-0472">Membrane</keyword>
<dbReference type="SUPFAM" id="SSF51735">
    <property type="entry name" value="NAD(P)-binding Rossmann-fold domains"/>
    <property type="match status" value="1"/>
</dbReference>
<dbReference type="AlphaFoldDB" id="A0AAW1KQN2"/>
<evidence type="ECO:0000313" key="4">
    <source>
        <dbReference type="EMBL" id="KAK9722411.1"/>
    </source>
</evidence>
<dbReference type="PANTHER" id="PTHR43157:SF31">
    <property type="entry name" value="PHOSPHATIDYLINOSITOL-GLYCAN BIOSYNTHESIS CLASS F PROTEIN"/>
    <property type="match status" value="1"/>
</dbReference>
<sequence length="344" mass="37931">MFTIANISYLGFLVCIALCIKLYWKLSTRWNGSYSCLVGKTAIVTGANSVGKTAIVTGANSGLGYYTALDFAKRGARVILACRNKDRAEAACLKIIKATGNKNVSYKLVDFASLQSVRTFAEDFNKSEDRLDILVNNAVVGFFEKDYTGDGIQYMLHVNHISPFLLTHLLIDKLKQSAPSRIVNVASLAAIFSAPNFDNINKVPKITLFTELRDALVYATTKLYNILFTNELARRLNGTGVTVNALHPGSVSTELFRGFTGIVDYITKIFAYTLFMTGEEGAQTQIYLSVSKDVENISGGLFTNCKQIGMYSAAKDPQVDKKLWEISEELARISPNEKLNFANI</sequence>
<reference evidence="4 5" key="1">
    <citation type="journal article" date="2024" name="BMC Genomics">
        <title>De novo assembly and annotation of Popillia japonica's genome with initial clues to its potential as an invasive pest.</title>
        <authorList>
            <person name="Cucini C."/>
            <person name="Boschi S."/>
            <person name="Funari R."/>
            <person name="Cardaioli E."/>
            <person name="Iannotti N."/>
            <person name="Marturano G."/>
            <person name="Paoli F."/>
            <person name="Bruttini M."/>
            <person name="Carapelli A."/>
            <person name="Frati F."/>
            <person name="Nardi F."/>
        </authorList>
    </citation>
    <scope>NUCLEOTIDE SEQUENCE [LARGE SCALE GENOMIC DNA]</scope>
    <source>
        <strain evidence="4">DMR45628</strain>
    </source>
</reference>
<dbReference type="InterPro" id="IPR002347">
    <property type="entry name" value="SDR_fam"/>
</dbReference>
<accession>A0AAW1KQN2</accession>
<dbReference type="InterPro" id="IPR036291">
    <property type="entry name" value="NAD(P)-bd_dom_sf"/>
</dbReference>
<dbReference type="EMBL" id="JASPKY010000188">
    <property type="protein sequence ID" value="KAK9722411.1"/>
    <property type="molecule type" value="Genomic_DNA"/>
</dbReference>
<dbReference type="PRINTS" id="PR00080">
    <property type="entry name" value="SDRFAMILY"/>
</dbReference>
<dbReference type="Gene3D" id="3.40.50.720">
    <property type="entry name" value="NAD(P)-binding Rossmann-like Domain"/>
    <property type="match status" value="1"/>
</dbReference>
<keyword evidence="3" id="KW-1133">Transmembrane helix</keyword>
<dbReference type="Proteomes" id="UP001458880">
    <property type="component" value="Unassembled WGS sequence"/>
</dbReference>
<protein>
    <submittedName>
        <fullName evidence="4">Short chain dehydrogenase</fullName>
    </submittedName>
</protein>
<keyword evidence="5" id="KW-1185">Reference proteome</keyword>
<comment type="similarity">
    <text evidence="2">Belongs to the short-chain dehydrogenases/reductases (SDR) family.</text>
</comment>
<dbReference type="PRINTS" id="PR00081">
    <property type="entry name" value="GDHRDH"/>
</dbReference>
<dbReference type="GO" id="GO:0016491">
    <property type="term" value="F:oxidoreductase activity"/>
    <property type="evidence" value="ECO:0007669"/>
    <property type="project" value="UniProtKB-KW"/>
</dbReference>
<dbReference type="Pfam" id="PF00106">
    <property type="entry name" value="adh_short"/>
    <property type="match status" value="1"/>
</dbReference>
<organism evidence="4 5">
    <name type="scientific">Popillia japonica</name>
    <name type="common">Japanese beetle</name>
    <dbReference type="NCBI Taxonomy" id="7064"/>
    <lineage>
        <taxon>Eukaryota</taxon>
        <taxon>Metazoa</taxon>
        <taxon>Ecdysozoa</taxon>
        <taxon>Arthropoda</taxon>
        <taxon>Hexapoda</taxon>
        <taxon>Insecta</taxon>
        <taxon>Pterygota</taxon>
        <taxon>Neoptera</taxon>
        <taxon>Endopterygota</taxon>
        <taxon>Coleoptera</taxon>
        <taxon>Polyphaga</taxon>
        <taxon>Scarabaeiformia</taxon>
        <taxon>Scarabaeidae</taxon>
        <taxon>Rutelinae</taxon>
        <taxon>Popillia</taxon>
    </lineage>
</organism>
<name>A0AAW1KQN2_POPJA</name>
<dbReference type="PANTHER" id="PTHR43157">
    <property type="entry name" value="PHOSPHATIDYLINOSITOL-GLYCAN BIOSYNTHESIS CLASS F PROTEIN-RELATED"/>
    <property type="match status" value="1"/>
</dbReference>
<evidence type="ECO:0000256" key="1">
    <source>
        <dbReference type="ARBA" id="ARBA00023002"/>
    </source>
</evidence>
<gene>
    <name evidence="4" type="ORF">QE152_g19711</name>
</gene>
<comment type="caution">
    <text evidence="4">The sequence shown here is derived from an EMBL/GenBank/DDBJ whole genome shotgun (WGS) entry which is preliminary data.</text>
</comment>
<evidence type="ECO:0000256" key="2">
    <source>
        <dbReference type="RuleBase" id="RU000363"/>
    </source>
</evidence>
<evidence type="ECO:0000313" key="5">
    <source>
        <dbReference type="Proteomes" id="UP001458880"/>
    </source>
</evidence>